<keyword evidence="8" id="KW-1185">Reference proteome</keyword>
<dbReference type="InterPro" id="IPR018114">
    <property type="entry name" value="TRYPSIN_HIS"/>
</dbReference>
<sequence>MRIPVCLPGPTPSGTATLLWITCLSCFVGLAVSQSCDDKCNNTLNYYNSILRSPVLVQYYHQLCLTRCYEAARAPWPYPGVQQETQPWHRAPPPPPPPTTTTTPPPLYPSWWQPQPPIWPQPGGQNWNTGQSYHSRDQQTCGKQTRNTFRVIGGTRAEECEFPWMVGVIVRSFWCGGVILDTRHILTAAHCLKQKSTSQVYPASAVTVTVGSSKTSRQRKMAVQRVNVHPSHIPNINDYDVAVLTLAGELTYSDCVAPLCLPPPGSSPFNADFCVAAGWGITQDNGHGALVQDLQKVVLPLVPQHLCLRVYDPAYINDLKLCAGDLTHGGVDTCKGDSGGPLMCKIRDTYYTYGIVSFGSVCGAVNQPGIYTNVVDSRILDFINRALRQ</sequence>
<organism evidence="7 8">
    <name type="scientific">Elysia crispata</name>
    <name type="common">lettuce slug</name>
    <dbReference type="NCBI Taxonomy" id="231223"/>
    <lineage>
        <taxon>Eukaryota</taxon>
        <taxon>Metazoa</taxon>
        <taxon>Spiralia</taxon>
        <taxon>Lophotrochozoa</taxon>
        <taxon>Mollusca</taxon>
        <taxon>Gastropoda</taxon>
        <taxon>Heterobranchia</taxon>
        <taxon>Euthyneura</taxon>
        <taxon>Panpulmonata</taxon>
        <taxon>Sacoglossa</taxon>
        <taxon>Placobranchoidea</taxon>
        <taxon>Plakobranchidae</taxon>
        <taxon>Elysia</taxon>
    </lineage>
</organism>
<dbReference type="SMART" id="SM00020">
    <property type="entry name" value="Tryp_SPc"/>
    <property type="match status" value="1"/>
</dbReference>
<feature type="compositionally biased region" description="Pro residues" evidence="4">
    <location>
        <begin position="90"/>
        <end position="106"/>
    </location>
</feature>
<dbReference type="PROSITE" id="PS00134">
    <property type="entry name" value="TRYPSIN_HIS"/>
    <property type="match status" value="1"/>
</dbReference>
<dbReference type="InterPro" id="IPR001314">
    <property type="entry name" value="Peptidase_S1A"/>
</dbReference>
<dbReference type="PANTHER" id="PTHR24252:SF7">
    <property type="entry name" value="HYALIN"/>
    <property type="match status" value="1"/>
</dbReference>
<comment type="caution">
    <text evidence="7">The sequence shown here is derived from an EMBL/GenBank/DDBJ whole genome shotgun (WGS) entry which is preliminary data.</text>
</comment>
<keyword evidence="5" id="KW-0732">Signal</keyword>
<evidence type="ECO:0000256" key="2">
    <source>
        <dbReference type="ARBA" id="ARBA00024195"/>
    </source>
</evidence>
<evidence type="ECO:0000259" key="6">
    <source>
        <dbReference type="PROSITE" id="PS50240"/>
    </source>
</evidence>
<feature type="signal peptide" evidence="5">
    <location>
        <begin position="1"/>
        <end position="33"/>
    </location>
</feature>
<keyword evidence="1" id="KW-1015">Disulfide bond</keyword>
<dbReference type="PROSITE" id="PS50240">
    <property type="entry name" value="TRYPSIN_DOM"/>
    <property type="match status" value="1"/>
</dbReference>
<feature type="domain" description="Peptidase S1" evidence="6">
    <location>
        <begin position="151"/>
        <end position="388"/>
    </location>
</feature>
<evidence type="ECO:0000256" key="3">
    <source>
        <dbReference type="RuleBase" id="RU363034"/>
    </source>
</evidence>
<dbReference type="InterPro" id="IPR009003">
    <property type="entry name" value="Peptidase_S1_PA"/>
</dbReference>
<gene>
    <name evidence="7" type="ORF">RRG08_012425</name>
</gene>
<keyword evidence="3" id="KW-0720">Serine protease</keyword>
<dbReference type="PRINTS" id="PR00722">
    <property type="entry name" value="CHYMOTRYPSIN"/>
</dbReference>
<dbReference type="GO" id="GO:0006508">
    <property type="term" value="P:proteolysis"/>
    <property type="evidence" value="ECO:0007669"/>
    <property type="project" value="UniProtKB-KW"/>
</dbReference>
<dbReference type="Pfam" id="PF00089">
    <property type="entry name" value="Trypsin"/>
    <property type="match status" value="1"/>
</dbReference>
<accession>A0AAE1DX93</accession>
<keyword evidence="3" id="KW-0645">Protease</keyword>
<dbReference type="InterPro" id="IPR033116">
    <property type="entry name" value="TRYPSIN_SER"/>
</dbReference>
<evidence type="ECO:0000256" key="4">
    <source>
        <dbReference type="SAM" id="MobiDB-lite"/>
    </source>
</evidence>
<dbReference type="PANTHER" id="PTHR24252">
    <property type="entry name" value="ACROSIN-RELATED"/>
    <property type="match status" value="1"/>
</dbReference>
<dbReference type="InterPro" id="IPR043504">
    <property type="entry name" value="Peptidase_S1_PA_chymotrypsin"/>
</dbReference>
<dbReference type="EMBL" id="JAWDGP010001967">
    <property type="protein sequence ID" value="KAK3786436.1"/>
    <property type="molecule type" value="Genomic_DNA"/>
</dbReference>
<dbReference type="InterPro" id="IPR001254">
    <property type="entry name" value="Trypsin_dom"/>
</dbReference>
<feature type="chain" id="PRO_5042135762" description="Peptidase S1 domain-containing protein" evidence="5">
    <location>
        <begin position="34"/>
        <end position="389"/>
    </location>
</feature>
<dbReference type="PROSITE" id="PS00135">
    <property type="entry name" value="TRYPSIN_SER"/>
    <property type="match status" value="1"/>
</dbReference>
<dbReference type="SUPFAM" id="SSF50494">
    <property type="entry name" value="Trypsin-like serine proteases"/>
    <property type="match status" value="1"/>
</dbReference>
<reference evidence="7" key="1">
    <citation type="journal article" date="2023" name="G3 (Bethesda)">
        <title>A reference genome for the long-term kleptoplast-retaining sea slug Elysia crispata morphotype clarki.</title>
        <authorList>
            <person name="Eastman K.E."/>
            <person name="Pendleton A.L."/>
            <person name="Shaikh M.A."/>
            <person name="Suttiyut T."/>
            <person name="Ogas R."/>
            <person name="Tomko P."/>
            <person name="Gavelis G."/>
            <person name="Widhalm J.R."/>
            <person name="Wisecaver J.H."/>
        </authorList>
    </citation>
    <scope>NUCLEOTIDE SEQUENCE</scope>
    <source>
        <strain evidence="7">ECLA1</strain>
    </source>
</reference>
<dbReference type="GO" id="GO:0004252">
    <property type="term" value="F:serine-type endopeptidase activity"/>
    <property type="evidence" value="ECO:0007669"/>
    <property type="project" value="InterPro"/>
</dbReference>
<dbReference type="FunFam" id="2.40.10.10:FF:000068">
    <property type="entry name" value="transmembrane protease serine 2"/>
    <property type="match status" value="1"/>
</dbReference>
<evidence type="ECO:0000313" key="7">
    <source>
        <dbReference type="EMBL" id="KAK3786436.1"/>
    </source>
</evidence>
<dbReference type="Proteomes" id="UP001283361">
    <property type="component" value="Unassembled WGS sequence"/>
</dbReference>
<proteinExistence type="inferred from homology"/>
<comment type="similarity">
    <text evidence="2">Belongs to the peptidase S1 family. CLIP subfamily.</text>
</comment>
<evidence type="ECO:0000256" key="5">
    <source>
        <dbReference type="SAM" id="SignalP"/>
    </source>
</evidence>
<protein>
    <recommendedName>
        <fullName evidence="6">Peptidase S1 domain-containing protein</fullName>
    </recommendedName>
</protein>
<dbReference type="Gene3D" id="2.40.10.10">
    <property type="entry name" value="Trypsin-like serine proteases"/>
    <property type="match status" value="1"/>
</dbReference>
<feature type="region of interest" description="Disordered" evidence="4">
    <location>
        <begin position="83"/>
        <end position="106"/>
    </location>
</feature>
<name>A0AAE1DX93_9GAST</name>
<dbReference type="FunFam" id="2.40.10.10:FF:000002">
    <property type="entry name" value="Transmembrane protease serine"/>
    <property type="match status" value="1"/>
</dbReference>
<dbReference type="CDD" id="cd00190">
    <property type="entry name" value="Tryp_SPc"/>
    <property type="match status" value="1"/>
</dbReference>
<evidence type="ECO:0000313" key="8">
    <source>
        <dbReference type="Proteomes" id="UP001283361"/>
    </source>
</evidence>
<dbReference type="AlphaFoldDB" id="A0AAE1DX93"/>
<evidence type="ECO:0000256" key="1">
    <source>
        <dbReference type="ARBA" id="ARBA00023157"/>
    </source>
</evidence>
<keyword evidence="3" id="KW-0378">Hydrolase</keyword>